<protein>
    <recommendedName>
        <fullName evidence="4">DUF1440 domain-containing protein</fullName>
    </recommendedName>
</protein>
<dbReference type="AlphaFoldDB" id="A0A556PTG7"/>
<name>A0A556PTG7_9BACI</name>
<feature type="transmembrane region" description="Helical" evidence="1">
    <location>
        <begin position="12"/>
        <end position="31"/>
    </location>
</feature>
<dbReference type="EMBL" id="VMHE01000001">
    <property type="protein sequence ID" value="TSJ67675.1"/>
    <property type="molecule type" value="Genomic_DNA"/>
</dbReference>
<keyword evidence="1" id="KW-0472">Membrane</keyword>
<evidence type="ECO:0000256" key="1">
    <source>
        <dbReference type="SAM" id="Phobius"/>
    </source>
</evidence>
<feature type="transmembrane region" description="Helical" evidence="1">
    <location>
        <begin position="129"/>
        <end position="149"/>
    </location>
</feature>
<dbReference type="Pfam" id="PF11085">
    <property type="entry name" value="YqhR"/>
    <property type="match status" value="1"/>
</dbReference>
<evidence type="ECO:0000313" key="2">
    <source>
        <dbReference type="EMBL" id="TSJ67675.1"/>
    </source>
</evidence>
<keyword evidence="1" id="KW-0812">Transmembrane</keyword>
<keyword evidence="1" id="KW-1133">Transmembrane helix</keyword>
<feature type="transmembrane region" description="Helical" evidence="1">
    <location>
        <begin position="98"/>
        <end position="117"/>
    </location>
</feature>
<sequence length="160" mass="18185">MNEENYPRKNQNLLVKSLVTGFVGALLWGAMSSVGYFMSFSTVSHASFILRSFFSGSWTEGLTGELISLFILGLLGTIPAIIYYYFFKKFARVIHGVIYGLILWAIFFIFLNPYFSYVPNFNELEVDTITATVCQFVMYGVFVAYTIAFDANGERITFQE</sequence>
<feature type="transmembrane region" description="Helical" evidence="1">
    <location>
        <begin position="66"/>
        <end position="86"/>
    </location>
</feature>
<dbReference type="OrthoDB" id="2691442at2"/>
<proteinExistence type="predicted"/>
<dbReference type="RefSeq" id="WP_144087434.1">
    <property type="nucleotide sequence ID" value="NZ_VMHE01000001.1"/>
</dbReference>
<evidence type="ECO:0000313" key="3">
    <source>
        <dbReference type="Proteomes" id="UP000316425"/>
    </source>
</evidence>
<reference evidence="2 3" key="1">
    <citation type="submission" date="2019-07" db="EMBL/GenBank/DDBJ databases">
        <title>Allobacillus sp. nov. SKP isolated from shrimp paste of Euphausiacea.</title>
        <authorList>
            <person name="Kanchanasin P."/>
            <person name="Tanasupawat S."/>
            <person name="Shi W."/>
            <person name="Wu L."/>
            <person name="Ma J."/>
        </authorList>
    </citation>
    <scope>NUCLEOTIDE SEQUENCE [LARGE SCALE GENOMIC DNA]</scope>
    <source>
        <strain evidence="2 3">SKP4-8</strain>
    </source>
</reference>
<dbReference type="InterPro" id="IPR024563">
    <property type="entry name" value="YqhR"/>
</dbReference>
<comment type="caution">
    <text evidence="2">The sequence shown here is derived from an EMBL/GenBank/DDBJ whole genome shotgun (WGS) entry which is preliminary data.</text>
</comment>
<dbReference type="Proteomes" id="UP000316425">
    <property type="component" value="Unassembled WGS sequence"/>
</dbReference>
<gene>
    <name evidence="2" type="ORF">FPQ13_00985</name>
</gene>
<accession>A0A556PTG7</accession>
<organism evidence="2 3">
    <name type="scientific">Allobacillus salarius</name>
    <dbReference type="NCBI Taxonomy" id="1955272"/>
    <lineage>
        <taxon>Bacteria</taxon>
        <taxon>Bacillati</taxon>
        <taxon>Bacillota</taxon>
        <taxon>Bacilli</taxon>
        <taxon>Bacillales</taxon>
        <taxon>Bacillaceae</taxon>
        <taxon>Allobacillus</taxon>
    </lineage>
</organism>
<keyword evidence="3" id="KW-1185">Reference proteome</keyword>
<evidence type="ECO:0008006" key="4">
    <source>
        <dbReference type="Google" id="ProtNLM"/>
    </source>
</evidence>